<dbReference type="Proteomes" id="UP001217089">
    <property type="component" value="Unassembled WGS sequence"/>
</dbReference>
<dbReference type="PANTHER" id="PTHR21255:SF65">
    <property type="entry name" value="TCTEX1 DOMAIN-CONTAINING PROTEIN 2"/>
    <property type="match status" value="1"/>
</dbReference>
<proteinExistence type="inferred from homology"/>
<gene>
    <name evidence="2" type="ORF">KUTeg_017053</name>
</gene>
<dbReference type="InterPro" id="IPR005334">
    <property type="entry name" value="Tctex-1-like"/>
</dbReference>
<dbReference type="EMBL" id="JARBDR010000813">
    <property type="protein sequence ID" value="KAJ8306508.1"/>
    <property type="molecule type" value="Genomic_DNA"/>
</dbReference>
<dbReference type="CDD" id="cd21458">
    <property type="entry name" value="DLC-like_TCTEX1D1"/>
    <property type="match status" value="1"/>
</dbReference>
<organism evidence="2 3">
    <name type="scientific">Tegillarca granosa</name>
    <name type="common">Malaysian cockle</name>
    <name type="synonym">Anadara granosa</name>
    <dbReference type="NCBI Taxonomy" id="220873"/>
    <lineage>
        <taxon>Eukaryota</taxon>
        <taxon>Metazoa</taxon>
        <taxon>Spiralia</taxon>
        <taxon>Lophotrochozoa</taxon>
        <taxon>Mollusca</taxon>
        <taxon>Bivalvia</taxon>
        <taxon>Autobranchia</taxon>
        <taxon>Pteriomorphia</taxon>
        <taxon>Arcoida</taxon>
        <taxon>Arcoidea</taxon>
        <taxon>Arcidae</taxon>
        <taxon>Tegillarca</taxon>
    </lineage>
</organism>
<dbReference type="PANTHER" id="PTHR21255">
    <property type="entry name" value="T-COMPLEX-ASSOCIATED-TESTIS-EXPRESSED 1/ DYNEIN LIGHT CHAIN"/>
    <property type="match status" value="1"/>
</dbReference>
<keyword evidence="3" id="KW-1185">Reference proteome</keyword>
<dbReference type="Gene3D" id="3.30.1140.40">
    <property type="entry name" value="Tctex-1"/>
    <property type="match status" value="1"/>
</dbReference>
<evidence type="ECO:0000313" key="2">
    <source>
        <dbReference type="EMBL" id="KAJ8306508.1"/>
    </source>
</evidence>
<reference evidence="2 3" key="1">
    <citation type="submission" date="2022-12" db="EMBL/GenBank/DDBJ databases">
        <title>Chromosome-level genome of Tegillarca granosa.</title>
        <authorList>
            <person name="Kim J."/>
        </authorList>
    </citation>
    <scope>NUCLEOTIDE SEQUENCE [LARGE SCALE GENOMIC DNA]</scope>
    <source>
        <strain evidence="2">Teg-2019</strain>
        <tissue evidence="2">Adductor muscle</tissue>
    </source>
</reference>
<dbReference type="InterPro" id="IPR038586">
    <property type="entry name" value="Tctex-1-like_sf"/>
</dbReference>
<evidence type="ECO:0000313" key="3">
    <source>
        <dbReference type="Proteomes" id="UP001217089"/>
    </source>
</evidence>
<name>A0ABQ9ET87_TEGGR</name>
<dbReference type="Pfam" id="PF03645">
    <property type="entry name" value="Tctex-1"/>
    <property type="match status" value="1"/>
</dbReference>
<accession>A0ABQ9ET87</accession>
<comment type="similarity">
    <text evidence="1">Belongs to the dynein light chain Tctex-type family.</text>
</comment>
<sequence>MAERDVARDKAARLLKKQGSMSSLASSDVNRVHKVGSMSTVSFMDEPGHEEPYRPPVKYENTYQIAPGKKFPAAKVRHVIRDVLEGYLSEEKYEPELCRQMSKTISEVIKARIKEMMIPRFKIICIVHIGQLNGQGMQLGSRCLWDSSADTFSSFEFRNKSLFAVGSVYGVYYE</sequence>
<comment type="caution">
    <text evidence="2">The sequence shown here is derived from an EMBL/GenBank/DDBJ whole genome shotgun (WGS) entry which is preliminary data.</text>
</comment>
<evidence type="ECO:0000256" key="1">
    <source>
        <dbReference type="ARBA" id="ARBA00005361"/>
    </source>
</evidence>
<protein>
    <submittedName>
        <fullName evidence="2">Uncharacterized protein</fullName>
    </submittedName>
</protein>